<accession>G3GU71</accession>
<reference evidence="2" key="1">
    <citation type="journal article" date="2011" name="Nat. Biotechnol.">
        <title>The genomic sequence of the Chinese hamster ovary (CHO)-K1 cell line.</title>
        <authorList>
            <person name="Xu X."/>
            <person name="Nagarajan H."/>
            <person name="Lewis N.E."/>
            <person name="Pan S."/>
            <person name="Cai Z."/>
            <person name="Liu X."/>
            <person name="Chen W."/>
            <person name="Xie M."/>
            <person name="Wang W."/>
            <person name="Hammond S."/>
            <person name="Andersen M.R."/>
            <person name="Neff N."/>
            <person name="Passarelli B."/>
            <person name="Koh W."/>
            <person name="Fan H.C."/>
            <person name="Wang J."/>
            <person name="Gui Y."/>
            <person name="Lee K.H."/>
            <person name="Betenbaugh M.J."/>
            <person name="Quake S.R."/>
            <person name="Famili I."/>
            <person name="Palsson B.O."/>
            <person name="Wang J."/>
        </authorList>
    </citation>
    <scope>NUCLEOTIDE SEQUENCE [LARGE SCALE GENOMIC DNA]</scope>
    <source>
        <strain evidence="2">CHO K1 cell line</strain>
    </source>
</reference>
<proteinExistence type="predicted"/>
<gene>
    <name evidence="1" type="ORF">I79_001223</name>
</gene>
<evidence type="ECO:0000313" key="2">
    <source>
        <dbReference type="Proteomes" id="UP000001075"/>
    </source>
</evidence>
<organism evidence="1 2">
    <name type="scientific">Cricetulus griseus</name>
    <name type="common">Chinese hamster</name>
    <name type="synonym">Cricetulus barabensis griseus</name>
    <dbReference type="NCBI Taxonomy" id="10029"/>
    <lineage>
        <taxon>Eukaryota</taxon>
        <taxon>Metazoa</taxon>
        <taxon>Chordata</taxon>
        <taxon>Craniata</taxon>
        <taxon>Vertebrata</taxon>
        <taxon>Euteleostomi</taxon>
        <taxon>Mammalia</taxon>
        <taxon>Eutheria</taxon>
        <taxon>Euarchontoglires</taxon>
        <taxon>Glires</taxon>
        <taxon>Rodentia</taxon>
        <taxon>Myomorpha</taxon>
        <taxon>Muroidea</taxon>
        <taxon>Cricetidae</taxon>
        <taxon>Cricetinae</taxon>
        <taxon>Cricetulus</taxon>
    </lineage>
</organism>
<name>G3GU71_CRIGR</name>
<dbReference type="EMBL" id="JH000026">
    <property type="protein sequence ID" value="EGV93152.1"/>
    <property type="molecule type" value="Genomic_DNA"/>
</dbReference>
<dbReference type="AlphaFoldDB" id="G3GU71"/>
<evidence type="ECO:0000313" key="1">
    <source>
        <dbReference type="EMBL" id="EGV93152.1"/>
    </source>
</evidence>
<sequence>MLCLECGAAPEESEVLLSFAIRVPAGSLAALPGPPAPDSDVRSQTPVFCKNALN</sequence>
<dbReference type="Proteomes" id="UP000001075">
    <property type="component" value="Unassembled WGS sequence"/>
</dbReference>
<dbReference type="InParanoid" id="G3GU71"/>
<protein>
    <submittedName>
        <fullName evidence="1">Uncharacterized protein</fullName>
    </submittedName>
</protein>